<accession>A0A348WCP7</accession>
<dbReference type="AlphaFoldDB" id="A0A348WCP7"/>
<evidence type="ECO:0000259" key="1">
    <source>
        <dbReference type="Pfam" id="PF03749"/>
    </source>
</evidence>
<dbReference type="InterPro" id="IPR040452">
    <property type="entry name" value="SfsA_C"/>
</dbReference>
<dbReference type="Proteomes" id="UP000264719">
    <property type="component" value="Unassembled WGS sequence"/>
</dbReference>
<comment type="caution">
    <text evidence="2">The sequence shown here is derived from an EMBL/GenBank/DDBJ whole genome shotgun (WGS) entry which is preliminary data.</text>
</comment>
<dbReference type="Gene3D" id="3.40.1350.60">
    <property type="match status" value="1"/>
</dbReference>
<organism evidence="2 3">
    <name type="scientific">Roseovarius nubinhibens</name>
    <dbReference type="NCBI Taxonomy" id="314263"/>
    <lineage>
        <taxon>Bacteria</taxon>
        <taxon>Pseudomonadati</taxon>
        <taxon>Pseudomonadota</taxon>
        <taxon>Alphaproteobacteria</taxon>
        <taxon>Rhodobacterales</taxon>
        <taxon>Roseobacteraceae</taxon>
        <taxon>Roseovarius</taxon>
    </lineage>
</organism>
<evidence type="ECO:0000313" key="2">
    <source>
        <dbReference type="EMBL" id="HAR52309.1"/>
    </source>
</evidence>
<sequence>MTLAQDIDPAYAAGFAAARAAGVEVIALDCAISPEAVTLRDRVTVR</sequence>
<gene>
    <name evidence="2" type="ORF">DCS45_10615</name>
</gene>
<feature type="non-terminal residue" evidence="2">
    <location>
        <position position="1"/>
    </location>
</feature>
<proteinExistence type="predicted"/>
<feature type="domain" description="Sugar fermentation stimulation protein C-terminal" evidence="1">
    <location>
        <begin position="2"/>
        <end position="35"/>
    </location>
</feature>
<name>A0A348WCP7_9RHOB</name>
<dbReference type="Pfam" id="PF03749">
    <property type="entry name" value="SfsA"/>
    <property type="match status" value="1"/>
</dbReference>
<evidence type="ECO:0000313" key="3">
    <source>
        <dbReference type="Proteomes" id="UP000264719"/>
    </source>
</evidence>
<protein>
    <submittedName>
        <fullName evidence="2">DNA/RNA nuclease SfsA</fullName>
    </submittedName>
</protein>
<reference evidence="2 3" key="1">
    <citation type="journal article" date="2018" name="Nat. Biotechnol.">
        <title>A standardized bacterial taxonomy based on genome phylogeny substantially revises the tree of life.</title>
        <authorList>
            <person name="Parks D.H."/>
            <person name="Chuvochina M."/>
            <person name="Waite D.W."/>
            <person name="Rinke C."/>
            <person name="Skarshewski A."/>
            <person name="Chaumeil P.A."/>
            <person name="Hugenholtz P."/>
        </authorList>
    </citation>
    <scope>NUCLEOTIDE SEQUENCE [LARGE SCALE GENOMIC DNA]</scope>
    <source>
        <strain evidence="2">UBA9169</strain>
    </source>
</reference>
<dbReference type="EMBL" id="DMVW01000100">
    <property type="protein sequence ID" value="HAR52309.1"/>
    <property type="molecule type" value="Genomic_DNA"/>
</dbReference>